<evidence type="ECO:0000256" key="7">
    <source>
        <dbReference type="PROSITE-ProRule" id="PRU00433"/>
    </source>
</evidence>
<evidence type="ECO:0000256" key="3">
    <source>
        <dbReference type="ARBA" id="ARBA00022723"/>
    </source>
</evidence>
<dbReference type="InterPro" id="IPR009056">
    <property type="entry name" value="Cyt_c-like_dom"/>
</dbReference>
<feature type="domain" description="Cytochrome c" evidence="9">
    <location>
        <begin position="453"/>
        <end position="594"/>
    </location>
</feature>
<keyword evidence="8" id="KW-0175">Coiled coil</keyword>
<reference evidence="10 11" key="1">
    <citation type="submission" date="2022-08" db="EMBL/GenBank/DDBJ databases">
        <title>Myroides zhujiangensis sp. nov., a novel bacterium isolated from sediment in the Pearl River Estuary.</title>
        <authorList>
            <person name="Cui L."/>
        </authorList>
    </citation>
    <scope>NUCLEOTIDE SEQUENCE [LARGE SCALE GENOMIC DNA]</scope>
    <source>
        <strain evidence="10 11">SCSIO 72103</strain>
    </source>
</reference>
<dbReference type="RefSeq" id="WP_257499253.1">
    <property type="nucleotide sequence ID" value="NZ_CP102382.1"/>
</dbReference>
<keyword evidence="4" id="KW-0732">Signal</keyword>
<evidence type="ECO:0000256" key="8">
    <source>
        <dbReference type="SAM" id="Coils"/>
    </source>
</evidence>
<evidence type="ECO:0000256" key="2">
    <source>
        <dbReference type="ARBA" id="ARBA00022617"/>
    </source>
</evidence>
<evidence type="ECO:0000256" key="6">
    <source>
        <dbReference type="ARBA" id="ARBA00023004"/>
    </source>
</evidence>
<dbReference type="InterPro" id="IPR004852">
    <property type="entry name" value="Di-haem_cyt_c_peroxidsae"/>
</dbReference>
<keyword evidence="11" id="KW-1185">Reference proteome</keyword>
<evidence type="ECO:0000256" key="4">
    <source>
        <dbReference type="ARBA" id="ARBA00022729"/>
    </source>
</evidence>
<keyword evidence="6 7" id="KW-0408">Iron</keyword>
<keyword evidence="2 7" id="KW-0349">Heme</keyword>
<dbReference type="Proteomes" id="UP001317001">
    <property type="component" value="Chromosome"/>
</dbReference>
<organism evidence="10 11">
    <name type="scientific">Paenimyroides aestuarii</name>
    <dbReference type="NCBI Taxonomy" id="2968490"/>
    <lineage>
        <taxon>Bacteria</taxon>
        <taxon>Pseudomonadati</taxon>
        <taxon>Bacteroidota</taxon>
        <taxon>Flavobacteriia</taxon>
        <taxon>Flavobacteriales</taxon>
        <taxon>Flavobacteriaceae</taxon>
        <taxon>Paenimyroides</taxon>
    </lineage>
</organism>
<comment type="subcellular location">
    <subcellularLocation>
        <location evidence="1">Cell envelope</location>
    </subcellularLocation>
</comment>
<accession>A0ABY5NRX6</accession>
<proteinExistence type="predicted"/>
<dbReference type="Gene3D" id="1.20.1420.20">
    <property type="entry name" value="M75 peptidase, HXXE motif"/>
    <property type="match status" value="1"/>
</dbReference>
<name>A0ABY5NRX6_9FLAO</name>
<dbReference type="PANTHER" id="PTHR30600">
    <property type="entry name" value="CYTOCHROME C PEROXIDASE-RELATED"/>
    <property type="match status" value="1"/>
</dbReference>
<keyword evidence="3 7" id="KW-0479">Metal-binding</keyword>
<dbReference type="PROSITE" id="PS51007">
    <property type="entry name" value="CYTC"/>
    <property type="match status" value="1"/>
</dbReference>
<keyword evidence="5" id="KW-0560">Oxidoreductase</keyword>
<dbReference type="Gene3D" id="1.10.760.10">
    <property type="entry name" value="Cytochrome c-like domain"/>
    <property type="match status" value="2"/>
</dbReference>
<dbReference type="InterPro" id="IPR038352">
    <property type="entry name" value="Imelysin_sf"/>
</dbReference>
<evidence type="ECO:0000313" key="10">
    <source>
        <dbReference type="EMBL" id="UUV21325.1"/>
    </source>
</evidence>
<keyword evidence="10" id="KW-0575">Peroxidase</keyword>
<dbReference type="Pfam" id="PF03150">
    <property type="entry name" value="CCP_MauG"/>
    <property type="match status" value="1"/>
</dbReference>
<protein>
    <submittedName>
        <fullName evidence="10">Cytochrome-c peroxidase</fullName>
    </submittedName>
</protein>
<dbReference type="SUPFAM" id="SSF46626">
    <property type="entry name" value="Cytochrome c"/>
    <property type="match status" value="2"/>
</dbReference>
<evidence type="ECO:0000256" key="1">
    <source>
        <dbReference type="ARBA" id="ARBA00004196"/>
    </source>
</evidence>
<dbReference type="EMBL" id="CP102382">
    <property type="protein sequence ID" value="UUV21325.1"/>
    <property type="molecule type" value="Genomic_DNA"/>
</dbReference>
<dbReference type="InterPro" id="IPR051395">
    <property type="entry name" value="Cytochrome_c_Peroxidase/MauG"/>
</dbReference>
<evidence type="ECO:0000259" key="9">
    <source>
        <dbReference type="PROSITE" id="PS51007"/>
    </source>
</evidence>
<feature type="coiled-coil region" evidence="8">
    <location>
        <begin position="32"/>
        <end position="59"/>
    </location>
</feature>
<dbReference type="GO" id="GO:0004601">
    <property type="term" value="F:peroxidase activity"/>
    <property type="evidence" value="ECO:0007669"/>
    <property type="project" value="UniProtKB-KW"/>
</dbReference>
<dbReference type="PANTHER" id="PTHR30600:SF10">
    <property type="entry name" value="BLL6722 PROTEIN"/>
    <property type="match status" value="1"/>
</dbReference>
<sequence>MKKIVLFLCISLLFFQCKKNNDYQINHEQTVQQHIIKNLQNLSEALQNFERLAQSNASESELQQHFLKCRLLFKNTEWATEYFLPKSSKLLNGPALDHLDLEENKFLDAEGFQVLEEYLYPHYQKEQQTEIIKQIRIIDNLIRAGITNFEATKPSKEQVFDALRLGIFKITTLGITGFDTPVSSLLFPESQAALKGIEDVLNIYKNELQRFESFQNSMELLRTAQTTINQSSNKNTFDYLGYIINYLDPIAQKIHQLQLDAQIPFVKRVSMLKPDAASLFARDAFDLNAVSADQNLKSNPEKIELGKKLFYDTHLSKNNTRSCASCHDPEKAFTDGLKVASDLAGSPLLRNTPSLNYAGFYHGQFWDMRQADIESLTTNVIENQEEMHGNMADILKMVQTDEYYATSFKKIYKDNKIEGWHVQNALASYVRSLSTFSSRFDDYMRGEKTALTSLEKEGFNVFVGKAKCATCHFLPIFNGTVPPRFSSSEQEVLGVPADVEVTILDNDLGRYIYNTDLYQLKNAFKTVTVRNIEKTAPYMHNGVFKSLEEVVNFYNKGGGLGFGLSVENQTLPADALDLSEHEQKALIAFMKALNDQ</sequence>
<dbReference type="InterPro" id="IPR036909">
    <property type="entry name" value="Cyt_c-like_dom_sf"/>
</dbReference>
<gene>
    <name evidence="10" type="ORF">NPX36_13495</name>
</gene>
<evidence type="ECO:0000256" key="5">
    <source>
        <dbReference type="ARBA" id="ARBA00023002"/>
    </source>
</evidence>
<evidence type="ECO:0000313" key="11">
    <source>
        <dbReference type="Proteomes" id="UP001317001"/>
    </source>
</evidence>